<sequence>MDDKQTLWSLIMRFSYSLIVLAVYAAGAVLVELMARGMRPLGVSDFTYYMVSGTAHVMLTIDLALLIYLVYRSAKKWMRLA</sequence>
<evidence type="ECO:0000313" key="2">
    <source>
        <dbReference type="EMBL" id="TFW16449.1"/>
    </source>
</evidence>
<keyword evidence="3" id="KW-1185">Reference proteome</keyword>
<accession>A0A4Y9S7H8</accession>
<name>A0A4Y9S7H8_9BURK</name>
<evidence type="ECO:0000313" key="3">
    <source>
        <dbReference type="Proteomes" id="UP000297729"/>
    </source>
</evidence>
<keyword evidence="1" id="KW-0812">Transmembrane</keyword>
<keyword evidence="1" id="KW-0472">Membrane</keyword>
<dbReference type="Proteomes" id="UP000297729">
    <property type="component" value="Unassembled WGS sequence"/>
</dbReference>
<protein>
    <submittedName>
        <fullName evidence="2">Uncharacterized protein</fullName>
    </submittedName>
</protein>
<reference evidence="2 3" key="1">
    <citation type="submission" date="2019-03" db="EMBL/GenBank/DDBJ databases">
        <title>Draft Genome Sequence of Duganella callidus sp. nov., a Novel Duganella Species Isolated from Cultivated Soil.</title>
        <authorList>
            <person name="Raths R."/>
            <person name="Peta V."/>
            <person name="Bucking H."/>
        </authorList>
    </citation>
    <scope>NUCLEOTIDE SEQUENCE [LARGE SCALE GENOMIC DNA]</scope>
    <source>
        <strain evidence="2 3">DN04</strain>
    </source>
</reference>
<feature type="transmembrane region" description="Helical" evidence="1">
    <location>
        <begin position="47"/>
        <end position="71"/>
    </location>
</feature>
<dbReference type="RefSeq" id="WP_135203932.1">
    <property type="nucleotide sequence ID" value="NZ_SPVG01000233.1"/>
</dbReference>
<dbReference type="EMBL" id="SPVG01000233">
    <property type="protein sequence ID" value="TFW16449.1"/>
    <property type="molecule type" value="Genomic_DNA"/>
</dbReference>
<dbReference type="AlphaFoldDB" id="A0A4Y9S7H8"/>
<keyword evidence="1" id="KW-1133">Transmembrane helix</keyword>
<feature type="transmembrane region" description="Helical" evidence="1">
    <location>
        <begin position="14"/>
        <end position="35"/>
    </location>
</feature>
<organism evidence="2 3">
    <name type="scientific">Duganella callida</name>
    <dbReference type="NCBI Taxonomy" id="2561932"/>
    <lineage>
        <taxon>Bacteria</taxon>
        <taxon>Pseudomonadati</taxon>
        <taxon>Pseudomonadota</taxon>
        <taxon>Betaproteobacteria</taxon>
        <taxon>Burkholderiales</taxon>
        <taxon>Oxalobacteraceae</taxon>
        <taxon>Telluria group</taxon>
        <taxon>Duganella</taxon>
    </lineage>
</organism>
<comment type="caution">
    <text evidence="2">The sequence shown here is derived from an EMBL/GenBank/DDBJ whole genome shotgun (WGS) entry which is preliminary data.</text>
</comment>
<evidence type="ECO:0000256" key="1">
    <source>
        <dbReference type="SAM" id="Phobius"/>
    </source>
</evidence>
<dbReference type="OrthoDB" id="8781136at2"/>
<proteinExistence type="predicted"/>
<gene>
    <name evidence="2" type="ORF">E4L98_23325</name>
</gene>